<dbReference type="EMBL" id="ML004435">
    <property type="protein sequence ID" value="RKP31956.1"/>
    <property type="molecule type" value="Genomic_DNA"/>
</dbReference>
<feature type="transmembrane region" description="Helical" evidence="1">
    <location>
        <begin position="6"/>
        <end position="22"/>
    </location>
</feature>
<protein>
    <recommendedName>
        <fullName evidence="4">MARVEL domain-containing protein</fullName>
    </recommendedName>
</protein>
<dbReference type="Proteomes" id="UP000268321">
    <property type="component" value="Unassembled WGS sequence"/>
</dbReference>
<gene>
    <name evidence="2" type="ORF">METBISCDRAFT_26095</name>
</gene>
<evidence type="ECO:0000313" key="2">
    <source>
        <dbReference type="EMBL" id="RKP31956.1"/>
    </source>
</evidence>
<keyword evidence="1" id="KW-1133">Transmembrane helix</keyword>
<proteinExistence type="predicted"/>
<keyword evidence="3" id="KW-1185">Reference proteome</keyword>
<dbReference type="AlphaFoldDB" id="A0A4P9ZFW8"/>
<organism evidence="2 3">
    <name type="scientific">Metschnikowia bicuspidata</name>
    <dbReference type="NCBI Taxonomy" id="27322"/>
    <lineage>
        <taxon>Eukaryota</taxon>
        <taxon>Fungi</taxon>
        <taxon>Dikarya</taxon>
        <taxon>Ascomycota</taxon>
        <taxon>Saccharomycotina</taxon>
        <taxon>Pichiomycetes</taxon>
        <taxon>Metschnikowiaceae</taxon>
        <taxon>Metschnikowia</taxon>
    </lineage>
</organism>
<reference evidence="3" key="1">
    <citation type="journal article" date="2018" name="Nat. Microbiol.">
        <title>Leveraging single-cell genomics to expand the fungal tree of life.</title>
        <authorList>
            <person name="Ahrendt S.R."/>
            <person name="Quandt C.A."/>
            <person name="Ciobanu D."/>
            <person name="Clum A."/>
            <person name="Salamov A."/>
            <person name="Andreopoulos B."/>
            <person name="Cheng J.F."/>
            <person name="Woyke T."/>
            <person name="Pelin A."/>
            <person name="Henrissat B."/>
            <person name="Reynolds N.K."/>
            <person name="Benny G.L."/>
            <person name="Smith M.E."/>
            <person name="James T.Y."/>
            <person name="Grigoriev I.V."/>
        </authorList>
    </citation>
    <scope>NUCLEOTIDE SEQUENCE [LARGE SCALE GENOMIC DNA]</scope>
    <source>
        <strain evidence="3">Baker2002</strain>
    </source>
</reference>
<feature type="transmembrane region" description="Helical" evidence="1">
    <location>
        <begin position="79"/>
        <end position="107"/>
    </location>
</feature>
<sequence>MSDPAVSIVTGIFGFIFYIPLVTPSAILYVSPAIVLCGEIFLTIWWIVSLGVTADDFGAVRCSMFFFANSEVGCGAGKALIAFSAVGFVISLVTLGAVLLFSIHPLVSQGQLKKMFQGGAYTSGGIVLVDGFATAAESDLEKGAEEVTAADEAAPVPVDNAINLTQSTESIKDTEYSEVPIEGRAE</sequence>
<accession>A0A4P9ZFW8</accession>
<name>A0A4P9ZFW8_9ASCO</name>
<keyword evidence="1" id="KW-0812">Transmembrane</keyword>
<dbReference type="OrthoDB" id="4085387at2759"/>
<evidence type="ECO:0000256" key="1">
    <source>
        <dbReference type="SAM" id="Phobius"/>
    </source>
</evidence>
<keyword evidence="1" id="KW-0472">Membrane</keyword>
<feature type="transmembrane region" description="Helical" evidence="1">
    <location>
        <begin position="29"/>
        <end position="48"/>
    </location>
</feature>
<evidence type="ECO:0000313" key="3">
    <source>
        <dbReference type="Proteomes" id="UP000268321"/>
    </source>
</evidence>
<evidence type="ECO:0008006" key="4">
    <source>
        <dbReference type="Google" id="ProtNLM"/>
    </source>
</evidence>